<keyword evidence="7" id="KW-0067">ATP-binding</keyword>
<evidence type="ECO:0000256" key="4">
    <source>
        <dbReference type="ARBA" id="ARBA00022679"/>
    </source>
</evidence>
<dbReference type="PANTHER" id="PTHR24421">
    <property type="entry name" value="NITRATE/NITRITE SENSOR PROTEIN NARX-RELATED"/>
    <property type="match status" value="1"/>
</dbReference>
<evidence type="ECO:0000256" key="6">
    <source>
        <dbReference type="ARBA" id="ARBA00022777"/>
    </source>
</evidence>
<keyword evidence="9" id="KW-1133">Transmembrane helix</keyword>
<evidence type="ECO:0000256" key="9">
    <source>
        <dbReference type="SAM" id="Phobius"/>
    </source>
</evidence>
<dbReference type="Gene3D" id="3.30.565.10">
    <property type="entry name" value="Histidine kinase-like ATPase, C-terminal domain"/>
    <property type="match status" value="1"/>
</dbReference>
<dbReference type="GO" id="GO:0016020">
    <property type="term" value="C:membrane"/>
    <property type="evidence" value="ECO:0007669"/>
    <property type="project" value="InterPro"/>
</dbReference>
<evidence type="ECO:0000256" key="2">
    <source>
        <dbReference type="ARBA" id="ARBA00012438"/>
    </source>
</evidence>
<dbReference type="GO" id="GO:0005524">
    <property type="term" value="F:ATP binding"/>
    <property type="evidence" value="ECO:0007669"/>
    <property type="project" value="UniProtKB-KW"/>
</dbReference>
<keyword evidence="6 11" id="KW-0418">Kinase</keyword>
<evidence type="ECO:0000256" key="5">
    <source>
        <dbReference type="ARBA" id="ARBA00022741"/>
    </source>
</evidence>
<dbReference type="GO" id="GO:0046983">
    <property type="term" value="F:protein dimerization activity"/>
    <property type="evidence" value="ECO:0007669"/>
    <property type="project" value="InterPro"/>
</dbReference>
<dbReference type="PANTHER" id="PTHR24421:SF10">
    <property type="entry name" value="NITRATE_NITRITE SENSOR PROTEIN NARQ"/>
    <property type="match status" value="1"/>
</dbReference>
<evidence type="ECO:0000313" key="12">
    <source>
        <dbReference type="Proteomes" id="UP000316256"/>
    </source>
</evidence>
<feature type="transmembrane region" description="Helical" evidence="9">
    <location>
        <begin position="35"/>
        <end position="55"/>
    </location>
</feature>
<dbReference type="Proteomes" id="UP000316256">
    <property type="component" value="Unassembled WGS sequence"/>
</dbReference>
<evidence type="ECO:0000256" key="7">
    <source>
        <dbReference type="ARBA" id="ARBA00022840"/>
    </source>
</evidence>
<comment type="catalytic activity">
    <reaction evidence="1">
        <text>ATP + protein L-histidine = ADP + protein N-phospho-L-histidine.</text>
        <dbReference type="EC" id="2.7.13.3"/>
    </reaction>
</comment>
<accession>A0A541BLM7</accession>
<keyword evidence="5" id="KW-0547">Nucleotide-binding</keyword>
<evidence type="ECO:0000256" key="1">
    <source>
        <dbReference type="ARBA" id="ARBA00000085"/>
    </source>
</evidence>
<dbReference type="EMBL" id="VIGH01000003">
    <property type="protein sequence ID" value="TQF73236.1"/>
    <property type="molecule type" value="Genomic_DNA"/>
</dbReference>
<keyword evidence="3" id="KW-0597">Phosphoprotein</keyword>
<dbReference type="AlphaFoldDB" id="A0A541BLM7"/>
<reference evidence="11 12" key="1">
    <citation type="submission" date="2019-06" db="EMBL/GenBank/DDBJ databases">
        <title>Rhodococcus spaelei sp. nov., isolated from a cave.</title>
        <authorList>
            <person name="Lee S.D."/>
        </authorList>
    </citation>
    <scope>NUCLEOTIDE SEQUENCE [LARGE SCALE GENOMIC DNA]</scope>
    <source>
        <strain evidence="11 12">C9-5</strain>
    </source>
</reference>
<dbReference type="Gene3D" id="1.20.5.1930">
    <property type="match status" value="1"/>
</dbReference>
<dbReference type="OrthoDB" id="227596at2"/>
<keyword evidence="9" id="KW-0812">Transmembrane</keyword>
<keyword evidence="9" id="KW-0472">Membrane</keyword>
<dbReference type="Pfam" id="PF07730">
    <property type="entry name" value="HisKA_3"/>
    <property type="match status" value="1"/>
</dbReference>
<evidence type="ECO:0000256" key="8">
    <source>
        <dbReference type="ARBA" id="ARBA00023012"/>
    </source>
</evidence>
<sequence>MVKPHCLLPEQEVPGLGVTYRGVVTAIRAPRNPRLLVRCAPLVLVPILLLASTYPGEYRVPLSYWLLGLAAAAVFLVGDRWPLPASVAISGLAVPMFAAHSWGLSGLVPYLGAIALTEVTMRERKAGPVVTAAVCWALAVLAGLWFDSYSVFWRAATAVETAAYVGLPLLLGLYLRAQRDLATTYRAQAAAAEARRQQAAVHARVVERNAVARELHDLVAHHMASIVLRIGVARHVLADADPRVQDVLDDVHATASDALSDIRRLLVALRDPALGEVALVESDAVRTEVDAAVERTRAAGFVVSTEVDPDFGRLDAIGRLTLLRVVQEALTNVMKHGDPAGEVHLAVLRRSAGIAVRITSTARGDEASNPDGHGILGMGERVELAGGTLDVGATGSRWEVDAWLPEVAVAPAHERASAGGDR</sequence>
<feature type="transmembrane region" description="Helical" evidence="9">
    <location>
        <begin position="152"/>
        <end position="175"/>
    </location>
</feature>
<keyword evidence="4" id="KW-0808">Transferase</keyword>
<dbReference type="InterPro" id="IPR050482">
    <property type="entry name" value="Sensor_HK_TwoCompSys"/>
</dbReference>
<feature type="transmembrane region" description="Helical" evidence="9">
    <location>
        <begin position="126"/>
        <end position="146"/>
    </location>
</feature>
<name>A0A541BLM7_9NOCA</name>
<protein>
    <recommendedName>
        <fullName evidence="2">histidine kinase</fullName>
        <ecNumber evidence="2">2.7.13.3</ecNumber>
    </recommendedName>
</protein>
<dbReference type="CDD" id="cd16917">
    <property type="entry name" value="HATPase_UhpB-NarQ-NarX-like"/>
    <property type="match status" value="1"/>
</dbReference>
<gene>
    <name evidence="11" type="ORF">FK531_06805</name>
</gene>
<dbReference type="InterPro" id="IPR036890">
    <property type="entry name" value="HATPase_C_sf"/>
</dbReference>
<dbReference type="InterPro" id="IPR011712">
    <property type="entry name" value="Sig_transdc_His_kin_sub3_dim/P"/>
</dbReference>
<feature type="domain" description="Signal transduction histidine kinase subgroup 3 dimerisation and phosphoacceptor" evidence="10">
    <location>
        <begin position="207"/>
        <end position="273"/>
    </location>
</feature>
<evidence type="ECO:0000313" key="11">
    <source>
        <dbReference type="EMBL" id="TQF73236.1"/>
    </source>
</evidence>
<feature type="transmembrane region" description="Helical" evidence="9">
    <location>
        <begin position="62"/>
        <end position="81"/>
    </location>
</feature>
<dbReference type="EC" id="2.7.13.3" evidence="2"/>
<keyword evidence="12" id="KW-1185">Reference proteome</keyword>
<evidence type="ECO:0000259" key="10">
    <source>
        <dbReference type="Pfam" id="PF07730"/>
    </source>
</evidence>
<dbReference type="SUPFAM" id="SSF55874">
    <property type="entry name" value="ATPase domain of HSP90 chaperone/DNA topoisomerase II/histidine kinase"/>
    <property type="match status" value="1"/>
</dbReference>
<evidence type="ECO:0000256" key="3">
    <source>
        <dbReference type="ARBA" id="ARBA00022553"/>
    </source>
</evidence>
<dbReference type="GO" id="GO:0000155">
    <property type="term" value="F:phosphorelay sensor kinase activity"/>
    <property type="evidence" value="ECO:0007669"/>
    <property type="project" value="InterPro"/>
</dbReference>
<proteinExistence type="predicted"/>
<organism evidence="11 12">
    <name type="scientific">Rhodococcus spelaei</name>
    <dbReference type="NCBI Taxonomy" id="2546320"/>
    <lineage>
        <taxon>Bacteria</taxon>
        <taxon>Bacillati</taxon>
        <taxon>Actinomycetota</taxon>
        <taxon>Actinomycetes</taxon>
        <taxon>Mycobacteriales</taxon>
        <taxon>Nocardiaceae</taxon>
        <taxon>Rhodococcus</taxon>
    </lineage>
</organism>
<feature type="transmembrane region" description="Helical" evidence="9">
    <location>
        <begin position="87"/>
        <end position="114"/>
    </location>
</feature>
<keyword evidence="8" id="KW-0902">Two-component regulatory system</keyword>
<comment type="caution">
    <text evidence="11">The sequence shown here is derived from an EMBL/GenBank/DDBJ whole genome shotgun (WGS) entry which is preliminary data.</text>
</comment>